<keyword evidence="4" id="KW-0808">Transferase</keyword>
<dbReference type="PANTHER" id="PTHR43065">
    <property type="entry name" value="SENSOR HISTIDINE KINASE"/>
    <property type="match status" value="1"/>
</dbReference>
<dbReference type="SMART" id="SM00387">
    <property type="entry name" value="HATPase_c"/>
    <property type="match status" value="1"/>
</dbReference>
<dbReference type="PRINTS" id="PR00344">
    <property type="entry name" value="BCTRLSENSOR"/>
</dbReference>
<keyword evidence="3 9" id="KW-0597">Phosphoprotein</keyword>
<evidence type="ECO:0000256" key="6">
    <source>
        <dbReference type="ARBA" id="ARBA00022777"/>
    </source>
</evidence>
<keyword evidence="7" id="KW-0067">ATP-binding</keyword>
<feature type="chain" id="PRO_5024462210" description="histidine kinase" evidence="10">
    <location>
        <begin position="32"/>
        <end position="828"/>
    </location>
</feature>
<dbReference type="Pfam" id="PF02518">
    <property type="entry name" value="HATPase_c"/>
    <property type="match status" value="1"/>
</dbReference>
<sequence>MYIYQKVVFIKKLKKGLVAFAVLSVLLQFLAAPEAGADRTVKVGLYDNKPLVFMDNNGKAKGIFVDILEHIAEKEQWTLDYVYGSWPECIDRLKTGEIDLMTAIAYSKQRAKRYDFTYETVITNWGQVYVSKGSDIGSILDLDQKKIAVKMEDIHFLGIKELTSKFNMNCRFIEADGYDVVFELIEANRVQAGVVNRLYGIENKGNFPVQETSIMFNPIEVRFASPKDSGSGLLSVIDSHLQRMHDEKDPFYSQTLNHWLVAPTEWILPNPIKYTLIGIASLLILFALTNLTLRIKVKKRTRELSSANVKLKNEVEIRMKAEEELRKYERIVASSTDHMAMIDLSYTYQAINDAALSVLQKSRIQVIGKNIWNIVGDIFPAEIHKKRLDRAFSGQVVKFRTWIRFPGLGRRYMDLVCTPYAHSGNRIAGCVIISRDVTDLYELEKKLENAQKMEFMGTIAGGVAHDLNNILSGIVSYPDLLLMQLPEESSLKKPIQIIKKSGEKAAVIVQDLLTLARRGVACKEHVDLNDIVTQFLGSPECMKIKSFHKKMTIETDLAKPLKPISGSSVHLSKTVMNLVSNAAEAMPDGGQIRIKTANIQTGEACLEDVDGVNNCECVLLEIADTGSGISRDDMEKIFEPFYTKKVMGRSGTGLGLAVVWGTIMDHHGHIHVESDGKNGSRFKLYFPASQDDAPSAARRPDEVDFRGNGERILIVDDLDDQREIASNILSTLGYSVAAASSGEDAISYLIRNTADLVILDMLMPPGMDGLETFEEILRIRPGQKAVIASGFAETERVKKALDIGVGQFIRKPYNIKDVGMAIKSELGK</sequence>
<accession>A0A5K7Z114</accession>
<dbReference type="Pfam" id="PF08448">
    <property type="entry name" value="PAS_4"/>
    <property type="match status" value="1"/>
</dbReference>
<feature type="domain" description="Histidine kinase" evidence="11">
    <location>
        <begin position="462"/>
        <end position="690"/>
    </location>
</feature>
<dbReference type="NCBIfam" id="TIGR00229">
    <property type="entry name" value="sensory_box"/>
    <property type="match status" value="1"/>
</dbReference>
<evidence type="ECO:0000256" key="9">
    <source>
        <dbReference type="PROSITE-ProRule" id="PRU00169"/>
    </source>
</evidence>
<dbReference type="Pfam" id="PF00512">
    <property type="entry name" value="HisKA"/>
    <property type="match status" value="1"/>
</dbReference>
<dbReference type="InterPro" id="IPR001638">
    <property type="entry name" value="Solute-binding_3/MltF_N"/>
</dbReference>
<dbReference type="InterPro" id="IPR011006">
    <property type="entry name" value="CheY-like_superfamily"/>
</dbReference>
<dbReference type="SUPFAM" id="SSF47384">
    <property type="entry name" value="Homodimeric domain of signal transducing histidine kinase"/>
    <property type="match status" value="1"/>
</dbReference>
<dbReference type="InterPro" id="IPR003594">
    <property type="entry name" value="HATPase_dom"/>
</dbReference>
<keyword evidence="6" id="KW-0418">Kinase</keyword>
<dbReference type="Gene3D" id="1.10.287.130">
    <property type="match status" value="1"/>
</dbReference>
<dbReference type="InterPro" id="IPR013656">
    <property type="entry name" value="PAS_4"/>
</dbReference>
<dbReference type="SMART" id="SM00448">
    <property type="entry name" value="REC"/>
    <property type="match status" value="1"/>
</dbReference>
<evidence type="ECO:0000313" key="13">
    <source>
        <dbReference type="EMBL" id="BBO74350.1"/>
    </source>
</evidence>
<dbReference type="InterPro" id="IPR001789">
    <property type="entry name" value="Sig_transdc_resp-reg_receiver"/>
</dbReference>
<dbReference type="AlphaFoldDB" id="A0A5K7Z114"/>
<dbReference type="GO" id="GO:0000155">
    <property type="term" value="F:phosphorelay sensor kinase activity"/>
    <property type="evidence" value="ECO:0007669"/>
    <property type="project" value="InterPro"/>
</dbReference>
<dbReference type="Proteomes" id="UP000427769">
    <property type="component" value="Chromosome"/>
</dbReference>
<dbReference type="EMBL" id="AP021875">
    <property type="protein sequence ID" value="BBO74350.1"/>
    <property type="molecule type" value="Genomic_DNA"/>
</dbReference>
<gene>
    <name evidence="13" type="ORF">DSCW_17670</name>
</gene>
<dbReference type="InterPro" id="IPR003661">
    <property type="entry name" value="HisK_dim/P_dom"/>
</dbReference>
<dbReference type="SUPFAM" id="SSF55785">
    <property type="entry name" value="PYP-like sensor domain (PAS domain)"/>
    <property type="match status" value="1"/>
</dbReference>
<keyword evidence="14" id="KW-1185">Reference proteome</keyword>
<dbReference type="Gene3D" id="3.40.50.2300">
    <property type="match status" value="1"/>
</dbReference>
<evidence type="ECO:0000256" key="8">
    <source>
        <dbReference type="ARBA" id="ARBA00023012"/>
    </source>
</evidence>
<dbReference type="SUPFAM" id="SSF55874">
    <property type="entry name" value="ATPase domain of HSP90 chaperone/DNA topoisomerase II/histidine kinase"/>
    <property type="match status" value="1"/>
</dbReference>
<organism evidence="13 14">
    <name type="scientific">Desulfosarcina widdelii</name>
    <dbReference type="NCBI Taxonomy" id="947919"/>
    <lineage>
        <taxon>Bacteria</taxon>
        <taxon>Pseudomonadati</taxon>
        <taxon>Thermodesulfobacteriota</taxon>
        <taxon>Desulfobacteria</taxon>
        <taxon>Desulfobacterales</taxon>
        <taxon>Desulfosarcinaceae</taxon>
        <taxon>Desulfosarcina</taxon>
    </lineage>
</organism>
<evidence type="ECO:0000259" key="11">
    <source>
        <dbReference type="PROSITE" id="PS50109"/>
    </source>
</evidence>
<evidence type="ECO:0000256" key="3">
    <source>
        <dbReference type="ARBA" id="ARBA00022553"/>
    </source>
</evidence>
<dbReference type="SUPFAM" id="SSF52172">
    <property type="entry name" value="CheY-like"/>
    <property type="match status" value="1"/>
</dbReference>
<dbReference type="InterPro" id="IPR005467">
    <property type="entry name" value="His_kinase_dom"/>
</dbReference>
<dbReference type="PANTHER" id="PTHR43065:SF46">
    <property type="entry name" value="C4-DICARBOXYLATE TRANSPORT SENSOR PROTEIN DCTB"/>
    <property type="match status" value="1"/>
</dbReference>
<protein>
    <recommendedName>
        <fullName evidence="2">histidine kinase</fullName>
        <ecNumber evidence="2">2.7.13.3</ecNumber>
    </recommendedName>
</protein>
<dbReference type="KEGG" id="dwd:DSCW_17670"/>
<dbReference type="InterPro" id="IPR035965">
    <property type="entry name" value="PAS-like_dom_sf"/>
</dbReference>
<feature type="domain" description="Response regulatory" evidence="12">
    <location>
        <begin position="711"/>
        <end position="826"/>
    </location>
</feature>
<dbReference type="EC" id="2.7.13.3" evidence="2"/>
<dbReference type="Pfam" id="PF00497">
    <property type="entry name" value="SBP_bac_3"/>
    <property type="match status" value="1"/>
</dbReference>
<feature type="modified residue" description="4-aspartylphosphate" evidence="9">
    <location>
        <position position="760"/>
    </location>
</feature>
<evidence type="ECO:0000313" key="14">
    <source>
        <dbReference type="Proteomes" id="UP000427769"/>
    </source>
</evidence>
<dbReference type="InterPro" id="IPR000014">
    <property type="entry name" value="PAS"/>
</dbReference>
<dbReference type="PROSITE" id="PS50109">
    <property type="entry name" value="HIS_KIN"/>
    <property type="match status" value="1"/>
</dbReference>
<evidence type="ECO:0000256" key="10">
    <source>
        <dbReference type="SAM" id="SignalP"/>
    </source>
</evidence>
<dbReference type="InterPro" id="IPR004358">
    <property type="entry name" value="Sig_transdc_His_kin-like_C"/>
</dbReference>
<proteinExistence type="predicted"/>
<dbReference type="CDD" id="cd00130">
    <property type="entry name" value="PAS"/>
    <property type="match status" value="1"/>
</dbReference>
<evidence type="ECO:0000256" key="2">
    <source>
        <dbReference type="ARBA" id="ARBA00012438"/>
    </source>
</evidence>
<dbReference type="SMART" id="SM00388">
    <property type="entry name" value="HisKA"/>
    <property type="match status" value="1"/>
</dbReference>
<evidence type="ECO:0000256" key="4">
    <source>
        <dbReference type="ARBA" id="ARBA00022679"/>
    </source>
</evidence>
<dbReference type="CDD" id="cd00082">
    <property type="entry name" value="HisKA"/>
    <property type="match status" value="1"/>
</dbReference>
<dbReference type="PROSITE" id="PS50110">
    <property type="entry name" value="RESPONSE_REGULATORY"/>
    <property type="match status" value="1"/>
</dbReference>
<keyword evidence="5" id="KW-0547">Nucleotide-binding</keyword>
<dbReference type="RefSeq" id="WP_155303391.1">
    <property type="nucleotide sequence ID" value="NZ_AP021875.1"/>
</dbReference>
<dbReference type="GO" id="GO:0005524">
    <property type="term" value="F:ATP binding"/>
    <property type="evidence" value="ECO:0007669"/>
    <property type="project" value="UniProtKB-KW"/>
</dbReference>
<evidence type="ECO:0000256" key="5">
    <source>
        <dbReference type="ARBA" id="ARBA00022741"/>
    </source>
</evidence>
<dbReference type="InterPro" id="IPR036890">
    <property type="entry name" value="HATPase_C_sf"/>
</dbReference>
<dbReference type="OrthoDB" id="45683at2"/>
<comment type="catalytic activity">
    <reaction evidence="1">
        <text>ATP + protein L-histidine = ADP + protein N-phospho-L-histidine.</text>
        <dbReference type="EC" id="2.7.13.3"/>
    </reaction>
</comment>
<dbReference type="Pfam" id="PF00072">
    <property type="entry name" value="Response_reg"/>
    <property type="match status" value="1"/>
</dbReference>
<dbReference type="Gene3D" id="3.40.190.10">
    <property type="entry name" value="Periplasmic binding protein-like II"/>
    <property type="match status" value="2"/>
</dbReference>
<dbReference type="Gene3D" id="3.30.565.10">
    <property type="entry name" value="Histidine kinase-like ATPase, C-terminal domain"/>
    <property type="match status" value="1"/>
</dbReference>
<dbReference type="InterPro" id="IPR036097">
    <property type="entry name" value="HisK_dim/P_sf"/>
</dbReference>
<evidence type="ECO:0000259" key="12">
    <source>
        <dbReference type="PROSITE" id="PS50110"/>
    </source>
</evidence>
<dbReference type="CDD" id="cd00156">
    <property type="entry name" value="REC"/>
    <property type="match status" value="1"/>
</dbReference>
<keyword evidence="10" id="KW-0732">Signal</keyword>
<dbReference type="SMART" id="SM00062">
    <property type="entry name" value="PBPb"/>
    <property type="match status" value="1"/>
</dbReference>
<dbReference type="SUPFAM" id="SSF53850">
    <property type="entry name" value="Periplasmic binding protein-like II"/>
    <property type="match status" value="1"/>
</dbReference>
<reference evidence="13 14" key="1">
    <citation type="submission" date="2019-11" db="EMBL/GenBank/DDBJ databases">
        <title>Comparative genomics of hydrocarbon-degrading Desulfosarcina strains.</title>
        <authorList>
            <person name="Watanabe M."/>
            <person name="Kojima H."/>
            <person name="Fukui M."/>
        </authorList>
    </citation>
    <scope>NUCLEOTIDE SEQUENCE [LARGE SCALE GENOMIC DNA]</scope>
    <source>
        <strain evidence="13 14">PP31</strain>
    </source>
</reference>
<evidence type="ECO:0000256" key="7">
    <source>
        <dbReference type="ARBA" id="ARBA00022840"/>
    </source>
</evidence>
<keyword evidence="8" id="KW-0902">Two-component regulatory system</keyword>
<feature type="signal peptide" evidence="10">
    <location>
        <begin position="1"/>
        <end position="31"/>
    </location>
</feature>
<evidence type="ECO:0000256" key="1">
    <source>
        <dbReference type="ARBA" id="ARBA00000085"/>
    </source>
</evidence>
<dbReference type="Gene3D" id="3.30.450.20">
    <property type="entry name" value="PAS domain"/>
    <property type="match status" value="1"/>
</dbReference>
<name>A0A5K7Z114_9BACT</name>